<evidence type="ECO:0000256" key="6">
    <source>
        <dbReference type="ARBA" id="ARBA00023056"/>
    </source>
</evidence>
<dbReference type="PANTHER" id="PTHR45825:SF11">
    <property type="entry name" value="ALPHA AMYLASE DOMAIN-CONTAINING PROTEIN"/>
    <property type="match status" value="1"/>
</dbReference>
<comment type="pathway">
    <text evidence="7">Glycan biosynthesis; glycogen biosynthesis.</text>
</comment>
<dbReference type="HAMAP" id="MF_00484">
    <property type="entry name" value="Glycogen_synth"/>
    <property type="match status" value="1"/>
</dbReference>
<organism evidence="10 11">
    <name type="scientific">Candidatus Galligastranaerophilus intestinavium</name>
    <dbReference type="NCBI Taxonomy" id="2840836"/>
    <lineage>
        <taxon>Bacteria</taxon>
        <taxon>Candidatus Galligastranaerophilus</taxon>
    </lineage>
</organism>
<evidence type="ECO:0000256" key="1">
    <source>
        <dbReference type="ARBA" id="ARBA00001478"/>
    </source>
</evidence>
<sequence length="477" mass="54976">MAEKKLKVLFASAEVAPFSKVGGLADVVGELPPHLEKENCEVAIFTPLYGSIDQEKWGIKELENSQLQIDMGHTRHVFKLKMCKLPKSKNINVFFVDNPKYFSCFNVVYPQWVDEMYEQQRYVAFSLAVLEYAKMLNFRPDIIQANDWHTAMIPVYIKHNYKFDEFYSNTKTVFAIHNLAYQGSCDKSIIDFANMRWDCVYNDQCVEHYGRVNWVKGAIYCCDKIVTVSPRYAQEILGGEFGEGMDYTLRGQTYKLCGILNGTDYDKKDFDPKVKPEFKAQVQKMFGLPQNPQRPLIAMISRLVYQKGLSLIDFAKFDLMSQPADFVFLGTGEHGFENMLIWVSNNSSNMRAWIDFKPELSETIYKGADMFLMPSLFEPCGISQMIAMKYGTPPIVRAVGGLDDTVISYPNEHANGFKFLTYDARSMVDEIKKAIWTYIDRRDEFNKIVHNAIKSKFTWQDSAIKYKLLYLDALGRK</sequence>
<evidence type="ECO:0000256" key="5">
    <source>
        <dbReference type="ARBA" id="ARBA00022679"/>
    </source>
</evidence>
<dbReference type="NCBIfam" id="TIGR02095">
    <property type="entry name" value="glgA"/>
    <property type="match status" value="1"/>
</dbReference>
<evidence type="ECO:0000256" key="2">
    <source>
        <dbReference type="ARBA" id="ARBA00002764"/>
    </source>
</evidence>
<dbReference type="EMBL" id="DVJQ01000026">
    <property type="protein sequence ID" value="HIS73981.1"/>
    <property type="molecule type" value="Genomic_DNA"/>
</dbReference>
<dbReference type="EC" id="2.4.1.21" evidence="7"/>
<dbReference type="Pfam" id="PF08323">
    <property type="entry name" value="Glyco_transf_5"/>
    <property type="match status" value="1"/>
</dbReference>
<gene>
    <name evidence="7" type="primary">glgA</name>
    <name evidence="10" type="ORF">IAA86_03055</name>
</gene>
<dbReference type="GO" id="GO:0004373">
    <property type="term" value="F:alpha-1,4-glucan glucosyltransferase (UDP-glucose donor) activity"/>
    <property type="evidence" value="ECO:0007669"/>
    <property type="project" value="InterPro"/>
</dbReference>
<comment type="catalytic activity">
    <reaction evidence="1 7">
        <text>[(1-&gt;4)-alpha-D-glucosyl](n) + ADP-alpha-D-glucose = [(1-&gt;4)-alpha-D-glucosyl](n+1) + ADP + H(+)</text>
        <dbReference type="Rhea" id="RHEA:18189"/>
        <dbReference type="Rhea" id="RHEA-COMP:9584"/>
        <dbReference type="Rhea" id="RHEA-COMP:9587"/>
        <dbReference type="ChEBI" id="CHEBI:15378"/>
        <dbReference type="ChEBI" id="CHEBI:15444"/>
        <dbReference type="ChEBI" id="CHEBI:57498"/>
        <dbReference type="ChEBI" id="CHEBI:456216"/>
        <dbReference type="EC" id="2.4.1.21"/>
    </reaction>
</comment>
<dbReference type="CDD" id="cd03791">
    <property type="entry name" value="GT5_Glycogen_synthase_DULL1-like"/>
    <property type="match status" value="1"/>
</dbReference>
<reference evidence="10" key="1">
    <citation type="submission" date="2020-10" db="EMBL/GenBank/DDBJ databases">
        <authorList>
            <person name="Gilroy R."/>
        </authorList>
    </citation>
    <scope>NUCLEOTIDE SEQUENCE</scope>
    <source>
        <strain evidence="10">CHK152-2871</strain>
    </source>
</reference>
<accession>A0A9D1FHL0</accession>
<dbReference type="Proteomes" id="UP000886865">
    <property type="component" value="Unassembled WGS sequence"/>
</dbReference>
<keyword evidence="4 7" id="KW-0328">Glycosyltransferase</keyword>
<dbReference type="GO" id="GO:0009011">
    <property type="term" value="F:alpha-1,4-glucan glucosyltransferase (ADP-glucose donor) activity"/>
    <property type="evidence" value="ECO:0007669"/>
    <property type="project" value="UniProtKB-UniRule"/>
</dbReference>
<evidence type="ECO:0000259" key="9">
    <source>
        <dbReference type="Pfam" id="PF08323"/>
    </source>
</evidence>
<dbReference type="GO" id="GO:0005978">
    <property type="term" value="P:glycogen biosynthetic process"/>
    <property type="evidence" value="ECO:0007669"/>
    <property type="project" value="UniProtKB-UniRule"/>
</dbReference>
<dbReference type="SUPFAM" id="SSF53756">
    <property type="entry name" value="UDP-Glycosyltransferase/glycogen phosphorylase"/>
    <property type="match status" value="1"/>
</dbReference>
<evidence type="ECO:0000256" key="4">
    <source>
        <dbReference type="ARBA" id="ARBA00022676"/>
    </source>
</evidence>
<dbReference type="InterPro" id="IPR011835">
    <property type="entry name" value="GS/SS"/>
</dbReference>
<comment type="similarity">
    <text evidence="3 7">Belongs to the glycosyltransferase 1 family. Bacterial/plant glycogen synthase subfamily.</text>
</comment>
<comment type="caution">
    <text evidence="10">The sequence shown here is derived from an EMBL/GenBank/DDBJ whole genome shotgun (WGS) entry which is preliminary data.</text>
</comment>
<dbReference type="InterPro" id="IPR001296">
    <property type="entry name" value="Glyco_trans_1"/>
</dbReference>
<dbReference type="InterPro" id="IPR013534">
    <property type="entry name" value="Starch_synth_cat_dom"/>
</dbReference>
<feature type="domain" description="Glycosyl transferase family 1" evidence="8">
    <location>
        <begin position="287"/>
        <end position="438"/>
    </location>
</feature>
<name>A0A9D1FHL0_9BACT</name>
<keyword evidence="6 7" id="KW-0320">Glycogen biosynthesis</keyword>
<evidence type="ECO:0000313" key="10">
    <source>
        <dbReference type="EMBL" id="HIS73981.1"/>
    </source>
</evidence>
<protein>
    <recommendedName>
        <fullName evidence="7">Glycogen synthase</fullName>
        <ecNumber evidence="7">2.4.1.21</ecNumber>
    </recommendedName>
    <alternativeName>
        <fullName evidence="7">Starch [bacterial glycogen] synthase</fullName>
    </alternativeName>
</protein>
<feature type="domain" description="Starch synthase catalytic" evidence="9">
    <location>
        <begin position="7"/>
        <end position="250"/>
    </location>
</feature>
<dbReference type="AlphaFoldDB" id="A0A9D1FHL0"/>
<dbReference type="Pfam" id="PF00534">
    <property type="entry name" value="Glycos_transf_1"/>
    <property type="match status" value="1"/>
</dbReference>
<comment type="function">
    <text evidence="2 7">Synthesizes alpha-1,4-glucan chains using ADP-glucose.</text>
</comment>
<evidence type="ECO:0000259" key="8">
    <source>
        <dbReference type="Pfam" id="PF00534"/>
    </source>
</evidence>
<evidence type="ECO:0000256" key="3">
    <source>
        <dbReference type="ARBA" id="ARBA00010281"/>
    </source>
</evidence>
<evidence type="ECO:0000313" key="11">
    <source>
        <dbReference type="Proteomes" id="UP000886865"/>
    </source>
</evidence>
<evidence type="ECO:0000256" key="7">
    <source>
        <dbReference type="HAMAP-Rule" id="MF_00484"/>
    </source>
</evidence>
<dbReference type="Gene3D" id="3.40.50.2000">
    <property type="entry name" value="Glycogen Phosphorylase B"/>
    <property type="match status" value="2"/>
</dbReference>
<feature type="binding site" evidence="7">
    <location>
        <position position="20"/>
    </location>
    <ligand>
        <name>ADP-alpha-D-glucose</name>
        <dbReference type="ChEBI" id="CHEBI:57498"/>
    </ligand>
</feature>
<dbReference type="PANTHER" id="PTHR45825">
    <property type="entry name" value="GRANULE-BOUND STARCH SYNTHASE 1, CHLOROPLASTIC/AMYLOPLASTIC"/>
    <property type="match status" value="1"/>
</dbReference>
<reference evidence="10" key="2">
    <citation type="journal article" date="2021" name="PeerJ">
        <title>Extensive microbial diversity within the chicken gut microbiome revealed by metagenomics and culture.</title>
        <authorList>
            <person name="Gilroy R."/>
            <person name="Ravi A."/>
            <person name="Getino M."/>
            <person name="Pursley I."/>
            <person name="Horton D.L."/>
            <person name="Alikhan N.F."/>
            <person name="Baker D."/>
            <person name="Gharbi K."/>
            <person name="Hall N."/>
            <person name="Watson M."/>
            <person name="Adriaenssens E.M."/>
            <person name="Foster-Nyarko E."/>
            <person name="Jarju S."/>
            <person name="Secka A."/>
            <person name="Antonio M."/>
            <person name="Oren A."/>
            <person name="Chaudhuri R.R."/>
            <person name="La Ragione R."/>
            <person name="Hildebrand F."/>
            <person name="Pallen M.J."/>
        </authorList>
    </citation>
    <scope>NUCLEOTIDE SEQUENCE</scope>
    <source>
        <strain evidence="10">CHK152-2871</strain>
    </source>
</reference>
<keyword evidence="5 7" id="KW-0808">Transferase</keyword>
<proteinExistence type="inferred from homology"/>